<feature type="domain" description="DUF2272" evidence="1">
    <location>
        <begin position="42"/>
        <end position="177"/>
    </location>
</feature>
<organism evidence="2 3">
    <name type="scientific">Mesorhizobium hungaricum</name>
    <dbReference type="NCBI Taxonomy" id="1566387"/>
    <lineage>
        <taxon>Bacteria</taxon>
        <taxon>Pseudomonadati</taxon>
        <taxon>Pseudomonadota</taxon>
        <taxon>Alphaproteobacteria</taxon>
        <taxon>Hyphomicrobiales</taxon>
        <taxon>Phyllobacteriaceae</taxon>
        <taxon>Mesorhizobium</taxon>
    </lineage>
</organism>
<keyword evidence="3" id="KW-1185">Reference proteome</keyword>
<name>A0A1C2DIM8_9HYPH</name>
<evidence type="ECO:0000259" key="1">
    <source>
        <dbReference type="Pfam" id="PF10030"/>
    </source>
</evidence>
<sequence length="192" mass="20901">MATAFATKLASLAEAEYDNYGGHHETTSRMATRIRKYWGDLGLGFPGVSTPWSAVFVSFFVKSAGATSSEFRFAPRHSEFVFQAIKNGKAETGVFRGRPIVSYAPKIGDIIQNNRNGNHFDFAHAAANHAYESHSAVVVEEGSDGSGRYVRTVGGNEADTVGDRVVRLKSNGLIKQPLADPTRFICVIETLK</sequence>
<protein>
    <recommendedName>
        <fullName evidence="1">DUF2272 domain-containing protein</fullName>
    </recommendedName>
</protein>
<proteinExistence type="predicted"/>
<dbReference type="AlphaFoldDB" id="A0A1C2DIM8"/>
<dbReference type="Proteomes" id="UP000094412">
    <property type="component" value="Unassembled WGS sequence"/>
</dbReference>
<gene>
    <name evidence="2" type="ORF">QV13_19450</name>
</gene>
<dbReference type="Pfam" id="PF10030">
    <property type="entry name" value="DUF2272"/>
    <property type="match status" value="1"/>
</dbReference>
<dbReference type="RefSeq" id="WP_024923866.1">
    <property type="nucleotide sequence ID" value="NZ_MDEO01000035.1"/>
</dbReference>
<dbReference type="STRING" id="1566387.QV13_19450"/>
<evidence type="ECO:0000313" key="3">
    <source>
        <dbReference type="Proteomes" id="UP000094412"/>
    </source>
</evidence>
<reference evidence="2 3" key="1">
    <citation type="submission" date="2016-08" db="EMBL/GenBank/DDBJ databases">
        <title>Whole genome sequence of Mesorhizobium sp. strain UASWS1009 isolated from industrial sewage.</title>
        <authorList>
            <person name="Crovadore J."/>
            <person name="Calmin G."/>
            <person name="Chablais R."/>
            <person name="Cochard B."/>
            <person name="Lefort F."/>
        </authorList>
    </citation>
    <scope>NUCLEOTIDE SEQUENCE [LARGE SCALE GENOMIC DNA]</scope>
    <source>
        <strain evidence="2 3">UASWS1009</strain>
    </source>
</reference>
<accession>A0A1C2DIM8</accession>
<comment type="caution">
    <text evidence="2">The sequence shown here is derived from an EMBL/GenBank/DDBJ whole genome shotgun (WGS) entry which is preliminary data.</text>
</comment>
<evidence type="ECO:0000313" key="2">
    <source>
        <dbReference type="EMBL" id="OCX14624.1"/>
    </source>
</evidence>
<dbReference type="EMBL" id="MDEO01000035">
    <property type="protein sequence ID" value="OCX14624.1"/>
    <property type="molecule type" value="Genomic_DNA"/>
</dbReference>
<dbReference type="OrthoDB" id="104542at2"/>
<dbReference type="InterPro" id="IPR019262">
    <property type="entry name" value="DUF2272"/>
</dbReference>